<gene>
    <name evidence="16" type="ORF">ENW50_11095</name>
</gene>
<keyword evidence="6 15" id="KW-1133">Transmembrane helix</keyword>
<comment type="function">
    <text evidence="10">F(1)F(0) ATP synthase produces ATP from ADP in the presence of a proton or sodium gradient. F-type ATPases consist of two structural domains, F(1) containing the extramembraneous catalytic core and F(0) containing the membrane proton channel, linked together by a central stalk and a peripheral stalk. During catalysis, ATP synthesis in the catalytic domain of F(1) is coupled via a rotary mechanism of the central stalk subunits to proton translocation.</text>
</comment>
<evidence type="ECO:0000256" key="14">
    <source>
        <dbReference type="SAM" id="Coils"/>
    </source>
</evidence>
<keyword evidence="14" id="KW-0175">Coiled coil</keyword>
<evidence type="ECO:0000256" key="8">
    <source>
        <dbReference type="ARBA" id="ARBA00023136"/>
    </source>
</evidence>
<reference evidence="16" key="1">
    <citation type="journal article" date="2020" name="mSystems">
        <title>Genome- and Community-Level Interaction Insights into Carbon Utilization and Element Cycling Functions of Hydrothermarchaeota in Hydrothermal Sediment.</title>
        <authorList>
            <person name="Zhou Z."/>
            <person name="Liu Y."/>
            <person name="Xu W."/>
            <person name="Pan J."/>
            <person name="Luo Z.H."/>
            <person name="Li M."/>
        </authorList>
    </citation>
    <scope>NUCLEOTIDE SEQUENCE [LARGE SCALE GENOMIC DNA]</scope>
    <source>
        <strain evidence="16">SpSt-855</strain>
    </source>
</reference>
<evidence type="ECO:0000256" key="7">
    <source>
        <dbReference type="ARBA" id="ARBA00023065"/>
    </source>
</evidence>
<dbReference type="InterPro" id="IPR002146">
    <property type="entry name" value="ATP_synth_b/b'su_bac/chlpt"/>
</dbReference>
<keyword evidence="4 13" id="KW-0812">Transmembrane</keyword>
<evidence type="ECO:0000256" key="6">
    <source>
        <dbReference type="ARBA" id="ARBA00022989"/>
    </source>
</evidence>
<keyword evidence="7 13" id="KW-0406">Ion transport</keyword>
<dbReference type="Pfam" id="PF00430">
    <property type="entry name" value="ATP-synt_B"/>
    <property type="match status" value="1"/>
</dbReference>
<dbReference type="GO" id="GO:0012505">
    <property type="term" value="C:endomembrane system"/>
    <property type="evidence" value="ECO:0007669"/>
    <property type="project" value="UniProtKB-SubCell"/>
</dbReference>
<dbReference type="CDD" id="cd06503">
    <property type="entry name" value="ATP-synt_Fo_b"/>
    <property type="match status" value="1"/>
</dbReference>
<evidence type="ECO:0000256" key="2">
    <source>
        <dbReference type="ARBA" id="ARBA00022448"/>
    </source>
</evidence>
<proteinExistence type="inferred from homology"/>
<organism evidence="16">
    <name type="scientific">Acidobacterium capsulatum</name>
    <dbReference type="NCBI Taxonomy" id="33075"/>
    <lineage>
        <taxon>Bacteria</taxon>
        <taxon>Pseudomonadati</taxon>
        <taxon>Acidobacteriota</taxon>
        <taxon>Terriglobia</taxon>
        <taxon>Terriglobales</taxon>
        <taxon>Acidobacteriaceae</taxon>
        <taxon>Acidobacterium</taxon>
    </lineage>
</organism>
<keyword evidence="8 15" id="KW-0472">Membrane</keyword>
<evidence type="ECO:0000256" key="13">
    <source>
        <dbReference type="RuleBase" id="RU003848"/>
    </source>
</evidence>
<name>A0A7V4XU73_9BACT</name>
<evidence type="ECO:0000313" key="16">
    <source>
        <dbReference type="EMBL" id="HGY95212.1"/>
    </source>
</evidence>
<sequence>MQELLRELGQLVLGSVPTMILFLILLGAYHFILYRPLVRVRAERYKRTKGAVERAMAAIAAADVKSQEYEAKLRAARAEIQRAREAQLQQWHAERESVLASARLLAQDRAEVARKEIAAQTEAARRQLQSGVGRLADQIMEAVLPAVESAR</sequence>
<keyword evidence="2 13" id="KW-0813">Transport</keyword>
<evidence type="ECO:0000256" key="11">
    <source>
        <dbReference type="ARBA" id="ARBA00025614"/>
    </source>
</evidence>
<comment type="subcellular location">
    <subcellularLocation>
        <location evidence="12">Endomembrane system</location>
        <topology evidence="12">Single-pass membrane protein</topology>
    </subcellularLocation>
</comment>
<evidence type="ECO:0000256" key="3">
    <source>
        <dbReference type="ARBA" id="ARBA00022547"/>
    </source>
</evidence>
<evidence type="ECO:0000256" key="5">
    <source>
        <dbReference type="ARBA" id="ARBA00022781"/>
    </source>
</evidence>
<dbReference type="AlphaFoldDB" id="A0A7V4XU73"/>
<keyword evidence="5 13" id="KW-0375">Hydrogen ion transport</keyword>
<evidence type="ECO:0000256" key="9">
    <source>
        <dbReference type="ARBA" id="ARBA00023310"/>
    </source>
</evidence>
<accession>A0A7V4XU73</accession>
<dbReference type="GO" id="GO:0045259">
    <property type="term" value="C:proton-transporting ATP synthase complex"/>
    <property type="evidence" value="ECO:0007669"/>
    <property type="project" value="UniProtKB-KW"/>
</dbReference>
<dbReference type="PANTHER" id="PTHR33445">
    <property type="entry name" value="ATP SYNTHASE SUBUNIT B', CHLOROPLASTIC"/>
    <property type="match status" value="1"/>
</dbReference>
<feature type="transmembrane region" description="Helical" evidence="15">
    <location>
        <begin position="12"/>
        <end position="34"/>
    </location>
</feature>
<comment type="caution">
    <text evidence="16">The sequence shown here is derived from an EMBL/GenBank/DDBJ whole genome shotgun (WGS) entry which is preliminary data.</text>
</comment>
<dbReference type="InterPro" id="IPR050059">
    <property type="entry name" value="ATP_synthase_B_chain"/>
</dbReference>
<comment type="function">
    <text evidence="11">Component of the F(0) channel, it forms part of the peripheral stalk, linking F(1) to F(0). The b'-subunit is a diverged and duplicated form of b found in plants and photosynthetic bacteria.</text>
</comment>
<keyword evidence="3 13" id="KW-0138">CF(0)</keyword>
<evidence type="ECO:0000256" key="10">
    <source>
        <dbReference type="ARBA" id="ARBA00025198"/>
    </source>
</evidence>
<evidence type="ECO:0000256" key="4">
    <source>
        <dbReference type="ARBA" id="ARBA00022692"/>
    </source>
</evidence>
<dbReference type="PANTHER" id="PTHR33445:SF2">
    <property type="entry name" value="ATP SYNTHASE SUBUNIT B', CHLOROPLASTIC"/>
    <property type="match status" value="1"/>
</dbReference>
<dbReference type="GO" id="GO:0015986">
    <property type="term" value="P:proton motive force-driven ATP synthesis"/>
    <property type="evidence" value="ECO:0007669"/>
    <property type="project" value="InterPro"/>
</dbReference>
<keyword evidence="9" id="KW-0066">ATP synthesis</keyword>
<evidence type="ECO:0000256" key="1">
    <source>
        <dbReference type="ARBA" id="ARBA00005513"/>
    </source>
</evidence>
<protein>
    <submittedName>
        <fullName evidence="16">Uncharacterized protein</fullName>
    </submittedName>
</protein>
<dbReference type="EMBL" id="DTKL01000069">
    <property type="protein sequence ID" value="HGY95212.1"/>
    <property type="molecule type" value="Genomic_DNA"/>
</dbReference>
<evidence type="ECO:0000256" key="12">
    <source>
        <dbReference type="ARBA" id="ARBA00037847"/>
    </source>
</evidence>
<dbReference type="GO" id="GO:0046961">
    <property type="term" value="F:proton-transporting ATPase activity, rotational mechanism"/>
    <property type="evidence" value="ECO:0007669"/>
    <property type="project" value="TreeGrafter"/>
</dbReference>
<comment type="similarity">
    <text evidence="1 13">Belongs to the ATPase B chain family.</text>
</comment>
<feature type="coiled-coil region" evidence="14">
    <location>
        <begin position="59"/>
        <end position="86"/>
    </location>
</feature>
<evidence type="ECO:0000256" key="15">
    <source>
        <dbReference type="SAM" id="Phobius"/>
    </source>
</evidence>